<accession>A0A2P2QV80</accession>
<sequence>MPPKWEQLYINLYISNVMVSEWGRGKHKN</sequence>
<organism evidence="1">
    <name type="scientific">Rhizophora mucronata</name>
    <name type="common">Asiatic mangrove</name>
    <dbReference type="NCBI Taxonomy" id="61149"/>
    <lineage>
        <taxon>Eukaryota</taxon>
        <taxon>Viridiplantae</taxon>
        <taxon>Streptophyta</taxon>
        <taxon>Embryophyta</taxon>
        <taxon>Tracheophyta</taxon>
        <taxon>Spermatophyta</taxon>
        <taxon>Magnoliopsida</taxon>
        <taxon>eudicotyledons</taxon>
        <taxon>Gunneridae</taxon>
        <taxon>Pentapetalae</taxon>
        <taxon>rosids</taxon>
        <taxon>fabids</taxon>
        <taxon>Malpighiales</taxon>
        <taxon>Rhizophoraceae</taxon>
        <taxon>Rhizophora</taxon>
    </lineage>
</organism>
<dbReference type="EMBL" id="GGEC01090300">
    <property type="protein sequence ID" value="MBX70784.1"/>
    <property type="molecule type" value="Transcribed_RNA"/>
</dbReference>
<reference evidence="1" key="1">
    <citation type="submission" date="2018-02" db="EMBL/GenBank/DDBJ databases">
        <title>Rhizophora mucronata_Transcriptome.</title>
        <authorList>
            <person name="Meera S.P."/>
            <person name="Sreeshan A."/>
            <person name="Augustine A."/>
        </authorList>
    </citation>
    <scope>NUCLEOTIDE SEQUENCE</scope>
    <source>
        <tissue evidence="1">Leaf</tissue>
    </source>
</reference>
<evidence type="ECO:0000313" key="1">
    <source>
        <dbReference type="EMBL" id="MBX70784.1"/>
    </source>
</evidence>
<name>A0A2P2QV80_RHIMU</name>
<proteinExistence type="predicted"/>
<dbReference type="AlphaFoldDB" id="A0A2P2QV80"/>
<protein>
    <submittedName>
        <fullName evidence="1">Uncharacterized protein</fullName>
    </submittedName>
</protein>